<proteinExistence type="predicted"/>
<dbReference type="OrthoDB" id="2467661at2759"/>
<reference evidence="1" key="1">
    <citation type="submission" date="2021-06" db="EMBL/GenBank/DDBJ databases">
        <authorList>
            <person name="Kallberg Y."/>
            <person name="Tangrot J."/>
            <person name="Rosling A."/>
        </authorList>
    </citation>
    <scope>NUCLEOTIDE SEQUENCE</scope>
    <source>
        <strain evidence="1">MT106</strain>
    </source>
</reference>
<evidence type="ECO:0000313" key="2">
    <source>
        <dbReference type="Proteomes" id="UP000789831"/>
    </source>
</evidence>
<protein>
    <submittedName>
        <fullName evidence="1">11194_t:CDS:1</fullName>
    </submittedName>
</protein>
<gene>
    <name evidence="1" type="ORF">AGERDE_LOCUS2804</name>
</gene>
<accession>A0A9N8W023</accession>
<dbReference type="EMBL" id="CAJVPL010000247">
    <property type="protein sequence ID" value="CAG8472400.1"/>
    <property type="molecule type" value="Genomic_DNA"/>
</dbReference>
<dbReference type="Proteomes" id="UP000789831">
    <property type="component" value="Unassembled WGS sequence"/>
</dbReference>
<dbReference type="AlphaFoldDB" id="A0A9N8W023"/>
<evidence type="ECO:0000313" key="1">
    <source>
        <dbReference type="EMBL" id="CAG8472400.1"/>
    </source>
</evidence>
<keyword evidence="2" id="KW-1185">Reference proteome</keyword>
<comment type="caution">
    <text evidence="1">The sequence shown here is derived from an EMBL/GenBank/DDBJ whole genome shotgun (WGS) entry which is preliminary data.</text>
</comment>
<organism evidence="1 2">
    <name type="scientific">Ambispora gerdemannii</name>
    <dbReference type="NCBI Taxonomy" id="144530"/>
    <lineage>
        <taxon>Eukaryota</taxon>
        <taxon>Fungi</taxon>
        <taxon>Fungi incertae sedis</taxon>
        <taxon>Mucoromycota</taxon>
        <taxon>Glomeromycotina</taxon>
        <taxon>Glomeromycetes</taxon>
        <taxon>Archaeosporales</taxon>
        <taxon>Ambisporaceae</taxon>
        <taxon>Ambispora</taxon>
    </lineage>
</organism>
<sequence length="254" mass="29760">MNENKELLTKIGKIQGAIGSLVKDEAIKSTHTNYKYFEESQVLKSLKPLLTEQKLTMIISDDDTQPLQWEKEGNQHFLRYLKKMEISDYEQLISKAVNDNEKQKQFLNSLFRKLEEIKEIETMERLREYEGGKYLKAYLLYKSFSRANYQAKHLKLNNYQDINDYLEAMNKDIELLEPKEEKPLLPTQPTSEQLLIMISERMRMGEIKREECDCDDGFVGLFVEDKGGQELMRLNLLTGKITPDPVNQLLEKHG</sequence>
<name>A0A9N8W023_9GLOM</name>